<evidence type="ECO:0000259" key="18">
    <source>
        <dbReference type="Pfam" id="PF00150"/>
    </source>
</evidence>
<keyword evidence="8 17" id="KW-0472">Membrane</keyword>
<dbReference type="GO" id="GO:0005576">
    <property type="term" value="C:extracellular region"/>
    <property type="evidence" value="ECO:0007669"/>
    <property type="project" value="TreeGrafter"/>
</dbReference>
<evidence type="ECO:0000256" key="7">
    <source>
        <dbReference type="ARBA" id="ARBA00022989"/>
    </source>
</evidence>
<dbReference type="InterPro" id="IPR001547">
    <property type="entry name" value="Glyco_hydro_5"/>
</dbReference>
<feature type="region of interest" description="Disordered" evidence="16">
    <location>
        <begin position="1"/>
        <end position="80"/>
    </location>
</feature>
<evidence type="ECO:0000256" key="10">
    <source>
        <dbReference type="ARBA" id="ARBA00023295"/>
    </source>
</evidence>
<keyword evidence="3" id="KW-1003">Cell membrane</keyword>
<evidence type="ECO:0000256" key="6">
    <source>
        <dbReference type="ARBA" id="ARBA00022968"/>
    </source>
</evidence>
<dbReference type="PANTHER" id="PTHR31297:SF34">
    <property type="entry name" value="GLUCAN 1,3-BETA-GLUCOSIDASE 2"/>
    <property type="match status" value="1"/>
</dbReference>
<evidence type="ECO:0000256" key="1">
    <source>
        <dbReference type="ARBA" id="ARBA00004401"/>
    </source>
</evidence>
<evidence type="ECO:0000256" key="9">
    <source>
        <dbReference type="ARBA" id="ARBA00023180"/>
    </source>
</evidence>
<dbReference type="InterPro" id="IPR050386">
    <property type="entry name" value="Glycosyl_hydrolase_5"/>
</dbReference>
<evidence type="ECO:0000256" key="16">
    <source>
        <dbReference type="SAM" id="MobiDB-lite"/>
    </source>
</evidence>
<feature type="transmembrane region" description="Helical" evidence="17">
    <location>
        <begin position="127"/>
        <end position="151"/>
    </location>
</feature>
<dbReference type="OrthoDB" id="62120at2759"/>
<dbReference type="Pfam" id="PF00150">
    <property type="entry name" value="Cellulase"/>
    <property type="match status" value="1"/>
</dbReference>
<keyword evidence="4 17" id="KW-0812">Transmembrane</keyword>
<evidence type="ECO:0000256" key="15">
    <source>
        <dbReference type="ARBA" id="ARBA00041260"/>
    </source>
</evidence>
<dbReference type="Proteomes" id="UP000194127">
    <property type="component" value="Unassembled WGS sequence"/>
</dbReference>
<gene>
    <name evidence="19" type="ORF">POSPLADRAFT_1181612</name>
</gene>
<sequence length="786" mass="83914">MSGLEHEHGSLTPPQPIQDVEGRPASVGRADSQYTADALGVPQAGLNPDPSLPSTPHESYATPGLGTSDNIPPFGTSSDAINANTSDAAAAAGVPATKETASAGSAEALAGTGTKGAGKALWYKRPIVWLAAFIALAIVVLVVVLPVWFVAVKPHRDHNTTSGTGKSGGPNPESPSGATSGGNGSTITADDGTSFTYINNFGGYWVYDAENPFNNSARPNSWTPPLSEPWNWSTDRIWGVNLGGLFELEPFISPELFQAHPNSVDEWTLDTDLRAGSNGSQNILAQMENYYNTFITEQDIAEIAGAGLNWVRLPIPFWAIDVWDNVGVDSNGTVVSEPFLARVSWSYILRVLGWARKYGLRVNLDLHTIPGSQNGYNHSGKLGIVNFLNGVMGVANAERALEYIRVIAEFISQPEYQPVVPLFSIVNEPLLATIGKDTLTTFYLRAHDMIRNITGIGEGHGPFIAIHDGFMGTAYWAGFLQGSDRIALDTHPYFAFDNQPNNQPVNVTVANGSSLYGGQWPLLACNSWGAEMNNSREQFGVTIAGEFSNAINDCGLWVRGVNSSADYVGNCDYWENWESWSDETKAGLKQFALASMDALGDWFFWTWKIGNSSTSNSPQAPLWSYKLGLNNGWMPLDPREASGACESLGYIPVAWNDSFASWATGGAGAGTIAPTSVSQYGVWPPATINNVPTESISYLPQYTSTATIVSLPPASTYTAATVSTGDGWYDAQDRASAPTPIAGCTYPDAWSAVGSPIATAGCGAVAYAKREVPEPVVTAPPARRGL</sequence>
<evidence type="ECO:0000256" key="5">
    <source>
        <dbReference type="ARBA" id="ARBA00022801"/>
    </source>
</evidence>
<evidence type="ECO:0000313" key="19">
    <source>
        <dbReference type="EMBL" id="OSX61470.1"/>
    </source>
</evidence>
<evidence type="ECO:0000256" key="12">
    <source>
        <dbReference type="ARBA" id="ARBA00036824"/>
    </source>
</evidence>
<proteinExistence type="inferred from homology"/>
<keyword evidence="20" id="KW-1185">Reference proteome</keyword>
<accession>A0A1X6MYZ3</accession>
<keyword evidence="11" id="KW-0961">Cell wall biogenesis/degradation</keyword>
<evidence type="ECO:0000313" key="20">
    <source>
        <dbReference type="Proteomes" id="UP000194127"/>
    </source>
</evidence>
<dbReference type="AlphaFoldDB" id="A0A1X6MYZ3"/>
<dbReference type="EMBL" id="KZ110598">
    <property type="protein sequence ID" value="OSX61470.1"/>
    <property type="molecule type" value="Genomic_DNA"/>
</dbReference>
<comment type="subcellular location">
    <subcellularLocation>
        <location evidence="1">Cell membrane</location>
        <topology evidence="1">Single-pass type II membrane protein</topology>
    </subcellularLocation>
</comment>
<evidence type="ECO:0000256" key="3">
    <source>
        <dbReference type="ARBA" id="ARBA00022475"/>
    </source>
</evidence>
<dbReference type="GO" id="GO:0005886">
    <property type="term" value="C:plasma membrane"/>
    <property type="evidence" value="ECO:0007669"/>
    <property type="project" value="UniProtKB-SubCell"/>
</dbReference>
<protein>
    <recommendedName>
        <fullName evidence="14">glucan 1,3-beta-glucosidase</fullName>
        <ecNumber evidence="14">3.2.1.58</ecNumber>
    </recommendedName>
    <alternativeName>
        <fullName evidence="15">Exo-1,3-beta-glucanase D</fullName>
    </alternativeName>
</protein>
<keyword evidence="7 17" id="KW-1133">Transmembrane helix</keyword>
<keyword evidence="5 19" id="KW-0378">Hydrolase</keyword>
<keyword evidence="6" id="KW-0735">Signal-anchor</keyword>
<comment type="function">
    <text evidence="13">Glucosidase involved in the degradation of cellulosic biomass. Active on lichenan.</text>
</comment>
<feature type="domain" description="Glycoside hydrolase family 5" evidence="18">
    <location>
        <begin position="284"/>
        <end position="454"/>
    </location>
</feature>
<name>A0A1X6MYZ3_9APHY</name>
<evidence type="ECO:0000256" key="4">
    <source>
        <dbReference type="ARBA" id="ARBA00022692"/>
    </source>
</evidence>
<keyword evidence="10" id="KW-0326">Glycosidase</keyword>
<dbReference type="GO" id="GO:0004338">
    <property type="term" value="F:glucan exo-1,3-beta-glucosidase activity"/>
    <property type="evidence" value="ECO:0007669"/>
    <property type="project" value="UniProtKB-EC"/>
</dbReference>
<comment type="catalytic activity">
    <reaction evidence="12">
        <text>Successive hydrolysis of beta-D-glucose units from the non-reducing ends of (1-&gt;3)-beta-D-glucans, releasing alpha-glucose.</text>
        <dbReference type="EC" id="3.2.1.58"/>
    </reaction>
</comment>
<evidence type="ECO:0000256" key="17">
    <source>
        <dbReference type="SAM" id="Phobius"/>
    </source>
</evidence>
<evidence type="ECO:0000256" key="2">
    <source>
        <dbReference type="ARBA" id="ARBA00005641"/>
    </source>
</evidence>
<dbReference type="PANTHER" id="PTHR31297">
    <property type="entry name" value="GLUCAN ENDO-1,6-BETA-GLUCOSIDASE B"/>
    <property type="match status" value="1"/>
</dbReference>
<dbReference type="GeneID" id="36333805"/>
<evidence type="ECO:0000256" key="11">
    <source>
        <dbReference type="ARBA" id="ARBA00023316"/>
    </source>
</evidence>
<organism evidence="19 20">
    <name type="scientific">Postia placenta MAD-698-R-SB12</name>
    <dbReference type="NCBI Taxonomy" id="670580"/>
    <lineage>
        <taxon>Eukaryota</taxon>
        <taxon>Fungi</taxon>
        <taxon>Dikarya</taxon>
        <taxon>Basidiomycota</taxon>
        <taxon>Agaricomycotina</taxon>
        <taxon>Agaricomycetes</taxon>
        <taxon>Polyporales</taxon>
        <taxon>Adustoporiaceae</taxon>
        <taxon>Rhodonia</taxon>
    </lineage>
</organism>
<dbReference type="Gene3D" id="3.20.20.80">
    <property type="entry name" value="Glycosidases"/>
    <property type="match status" value="1"/>
</dbReference>
<evidence type="ECO:0000256" key="14">
    <source>
        <dbReference type="ARBA" id="ARBA00038929"/>
    </source>
</evidence>
<evidence type="ECO:0000256" key="8">
    <source>
        <dbReference type="ARBA" id="ARBA00023136"/>
    </source>
</evidence>
<comment type="similarity">
    <text evidence="2">Belongs to the glycosyl hydrolase 5 (cellulase A) family.</text>
</comment>
<dbReference type="STRING" id="670580.A0A1X6MYZ3"/>
<dbReference type="RefSeq" id="XP_024338264.1">
    <property type="nucleotide sequence ID" value="XM_024488856.1"/>
</dbReference>
<feature type="region of interest" description="Disordered" evidence="16">
    <location>
        <begin position="156"/>
        <end position="186"/>
    </location>
</feature>
<evidence type="ECO:0000256" key="13">
    <source>
        <dbReference type="ARBA" id="ARBA00037126"/>
    </source>
</evidence>
<dbReference type="InterPro" id="IPR017853">
    <property type="entry name" value="GH"/>
</dbReference>
<dbReference type="GO" id="GO:0009986">
    <property type="term" value="C:cell surface"/>
    <property type="evidence" value="ECO:0007669"/>
    <property type="project" value="TreeGrafter"/>
</dbReference>
<reference evidence="19 20" key="1">
    <citation type="submission" date="2017-04" db="EMBL/GenBank/DDBJ databases">
        <title>Genome Sequence of the Model Brown-Rot Fungus Postia placenta SB12.</title>
        <authorList>
            <consortium name="DOE Joint Genome Institute"/>
            <person name="Gaskell J."/>
            <person name="Kersten P."/>
            <person name="Larrondo L.F."/>
            <person name="Canessa P."/>
            <person name="Martinez D."/>
            <person name="Hibbett D."/>
            <person name="Schmoll M."/>
            <person name="Kubicek C.P."/>
            <person name="Martinez A.T."/>
            <person name="Yadav J."/>
            <person name="Master E."/>
            <person name="Magnuson J.K."/>
            <person name="James T."/>
            <person name="Yaver D."/>
            <person name="Berka R."/>
            <person name="Labutti K."/>
            <person name="Lipzen A."/>
            <person name="Aerts A."/>
            <person name="Barry K."/>
            <person name="Henrissat B."/>
            <person name="Blanchette R."/>
            <person name="Grigoriev I."/>
            <person name="Cullen D."/>
        </authorList>
    </citation>
    <scope>NUCLEOTIDE SEQUENCE [LARGE SCALE GENOMIC DNA]</scope>
    <source>
        <strain evidence="19 20">MAD-698-R-SB12</strain>
    </source>
</reference>
<dbReference type="SUPFAM" id="SSF51445">
    <property type="entry name" value="(Trans)glycosidases"/>
    <property type="match status" value="1"/>
</dbReference>
<dbReference type="GO" id="GO:0071555">
    <property type="term" value="P:cell wall organization"/>
    <property type="evidence" value="ECO:0007669"/>
    <property type="project" value="UniProtKB-KW"/>
</dbReference>
<dbReference type="EC" id="3.2.1.58" evidence="14"/>
<keyword evidence="9" id="KW-0325">Glycoprotein</keyword>
<dbReference type="GO" id="GO:0009251">
    <property type="term" value="P:glucan catabolic process"/>
    <property type="evidence" value="ECO:0007669"/>
    <property type="project" value="TreeGrafter"/>
</dbReference>